<feature type="domain" description="ABC transporter" evidence="5">
    <location>
        <begin position="6"/>
        <end position="235"/>
    </location>
</feature>
<dbReference type="CDD" id="cd03263">
    <property type="entry name" value="ABC_subfamily_A"/>
    <property type="match status" value="1"/>
</dbReference>
<dbReference type="PROSITE" id="PS00211">
    <property type="entry name" value="ABC_TRANSPORTER_1"/>
    <property type="match status" value="1"/>
</dbReference>
<keyword evidence="4 6" id="KW-0067">ATP-binding</keyword>
<evidence type="ECO:0000256" key="2">
    <source>
        <dbReference type="ARBA" id="ARBA00022448"/>
    </source>
</evidence>
<gene>
    <name evidence="6" type="ORF">J2Z79_001451</name>
</gene>
<accession>A0ABS4JR87</accession>
<dbReference type="InterPro" id="IPR017871">
    <property type="entry name" value="ABC_transporter-like_CS"/>
</dbReference>
<dbReference type="InterPro" id="IPR050763">
    <property type="entry name" value="ABC_transporter_ATP-binding"/>
</dbReference>
<dbReference type="SMART" id="SM00382">
    <property type="entry name" value="AAA"/>
    <property type="match status" value="1"/>
</dbReference>
<dbReference type="EMBL" id="JAGGLG010000009">
    <property type="protein sequence ID" value="MBP2018052.1"/>
    <property type="molecule type" value="Genomic_DNA"/>
</dbReference>
<dbReference type="InterPro" id="IPR003439">
    <property type="entry name" value="ABC_transporter-like_ATP-bd"/>
</dbReference>
<evidence type="ECO:0000313" key="7">
    <source>
        <dbReference type="Proteomes" id="UP001519289"/>
    </source>
</evidence>
<dbReference type="Proteomes" id="UP001519289">
    <property type="component" value="Unassembled WGS sequence"/>
</dbReference>
<dbReference type="Pfam" id="PF00005">
    <property type="entry name" value="ABC_tran"/>
    <property type="match status" value="1"/>
</dbReference>
<dbReference type="SUPFAM" id="SSF52540">
    <property type="entry name" value="P-loop containing nucleoside triphosphate hydrolases"/>
    <property type="match status" value="1"/>
</dbReference>
<keyword evidence="7" id="KW-1185">Reference proteome</keyword>
<comment type="caution">
    <text evidence="6">The sequence shown here is derived from an EMBL/GenBank/DDBJ whole genome shotgun (WGS) entry which is preliminary data.</text>
</comment>
<keyword evidence="2" id="KW-0813">Transport</keyword>
<protein>
    <submittedName>
        <fullName evidence="6">ABC-2 type transport system ATP-binding protein</fullName>
    </submittedName>
</protein>
<dbReference type="PROSITE" id="PS50893">
    <property type="entry name" value="ABC_TRANSPORTER_2"/>
    <property type="match status" value="1"/>
</dbReference>
<dbReference type="InterPro" id="IPR027417">
    <property type="entry name" value="P-loop_NTPase"/>
</dbReference>
<reference evidence="6 7" key="1">
    <citation type="submission" date="2021-03" db="EMBL/GenBank/DDBJ databases">
        <title>Genomic Encyclopedia of Type Strains, Phase IV (KMG-IV): sequencing the most valuable type-strain genomes for metagenomic binning, comparative biology and taxonomic classification.</title>
        <authorList>
            <person name="Goeker M."/>
        </authorList>
    </citation>
    <scope>NUCLEOTIDE SEQUENCE [LARGE SCALE GENOMIC DNA]</scope>
    <source>
        <strain evidence="6 7">DSM 27138</strain>
    </source>
</reference>
<dbReference type="PANTHER" id="PTHR42711:SF5">
    <property type="entry name" value="ABC TRANSPORTER ATP-BINDING PROTEIN NATA"/>
    <property type="match status" value="1"/>
</dbReference>
<evidence type="ECO:0000256" key="1">
    <source>
        <dbReference type="ARBA" id="ARBA00005417"/>
    </source>
</evidence>
<organism evidence="6 7">
    <name type="scientific">Symbiobacterium terraclitae</name>
    <dbReference type="NCBI Taxonomy" id="557451"/>
    <lineage>
        <taxon>Bacteria</taxon>
        <taxon>Bacillati</taxon>
        <taxon>Bacillota</taxon>
        <taxon>Clostridia</taxon>
        <taxon>Eubacteriales</taxon>
        <taxon>Symbiobacteriaceae</taxon>
        <taxon>Symbiobacterium</taxon>
    </lineage>
</organism>
<proteinExistence type="inferred from homology"/>
<name>A0ABS4JR87_9FIRM</name>
<keyword evidence="3" id="KW-0547">Nucleotide-binding</keyword>
<dbReference type="Gene3D" id="3.40.50.300">
    <property type="entry name" value="P-loop containing nucleotide triphosphate hydrolases"/>
    <property type="match status" value="1"/>
</dbReference>
<evidence type="ECO:0000256" key="4">
    <source>
        <dbReference type="ARBA" id="ARBA00022840"/>
    </source>
</evidence>
<comment type="similarity">
    <text evidence="1">Belongs to the ABC transporter superfamily.</text>
</comment>
<evidence type="ECO:0000259" key="5">
    <source>
        <dbReference type="PROSITE" id="PS50893"/>
    </source>
</evidence>
<evidence type="ECO:0000256" key="3">
    <source>
        <dbReference type="ARBA" id="ARBA00022741"/>
    </source>
</evidence>
<dbReference type="PANTHER" id="PTHR42711">
    <property type="entry name" value="ABC TRANSPORTER ATP-BINDING PROTEIN"/>
    <property type="match status" value="1"/>
</dbReference>
<evidence type="ECO:0000313" key="6">
    <source>
        <dbReference type="EMBL" id="MBP2018052.1"/>
    </source>
</evidence>
<sequence>MQISAVEAVDVRKTYGQTEALRGVSFTAEAGRVTAILGPNGAGKTTCLRILSTSLMPTAGSARVLGCDLIREVRQIRRRIAVVPQGAFPDSMLTGWELVYGYLVARGIPRKVAAERAERYLRRLGLWDVRKRTTDTYSGGMRRRVMIGMALASEAPLIFLDEPSTGLDPEAKREVWELLHEVRGGTSLVLTTHLMDEVEALADWVVILSQGEIIAQGTVEDLCAQAPGREKLLCPRDIPREQLLPLGYVQEQGNRWALFPRDTTALHRAVDLVRGQGAEVSIQRASLEDGYLAVLNRCAVRTEGAVQEGI</sequence>
<dbReference type="InterPro" id="IPR003593">
    <property type="entry name" value="AAA+_ATPase"/>
</dbReference>
<dbReference type="GO" id="GO:0005524">
    <property type="term" value="F:ATP binding"/>
    <property type="evidence" value="ECO:0007669"/>
    <property type="project" value="UniProtKB-KW"/>
</dbReference>
<dbReference type="RefSeq" id="WP_209466188.1">
    <property type="nucleotide sequence ID" value="NZ_JAGGLG010000009.1"/>
</dbReference>